<dbReference type="RefSeq" id="WP_204288885.1">
    <property type="nucleotide sequence ID" value="NZ_BAABEJ010000021.1"/>
</dbReference>
<dbReference type="InterPro" id="IPR002035">
    <property type="entry name" value="VWF_A"/>
</dbReference>
<evidence type="ECO:0000313" key="3">
    <source>
        <dbReference type="EMBL" id="GIH36248.1"/>
    </source>
</evidence>
<dbReference type="InterPro" id="IPR036465">
    <property type="entry name" value="vWFA_dom_sf"/>
</dbReference>
<dbReference type="Gene3D" id="3.40.50.410">
    <property type="entry name" value="von Willebrand factor, type A domain"/>
    <property type="match status" value="1"/>
</dbReference>
<dbReference type="PROSITE" id="PS50234">
    <property type="entry name" value="VWFA"/>
    <property type="match status" value="1"/>
</dbReference>
<feature type="domain" description="VWFA" evidence="2">
    <location>
        <begin position="43"/>
        <end position="226"/>
    </location>
</feature>
<dbReference type="CDD" id="cd00198">
    <property type="entry name" value="vWFA"/>
    <property type="match status" value="1"/>
</dbReference>
<name>A0ABQ4FN95_9ACTN</name>
<evidence type="ECO:0000256" key="1">
    <source>
        <dbReference type="SAM" id="MobiDB-lite"/>
    </source>
</evidence>
<evidence type="ECO:0000259" key="2">
    <source>
        <dbReference type="PROSITE" id="PS50234"/>
    </source>
</evidence>
<dbReference type="EMBL" id="BOOB01000057">
    <property type="protein sequence ID" value="GIH36248.1"/>
    <property type="molecule type" value="Genomic_DNA"/>
</dbReference>
<proteinExistence type="predicted"/>
<dbReference type="SMART" id="SM00327">
    <property type="entry name" value="VWA"/>
    <property type="match status" value="1"/>
</dbReference>
<protein>
    <recommendedName>
        <fullName evidence="2">VWFA domain-containing protein</fullName>
    </recommendedName>
</protein>
<dbReference type="SUPFAM" id="SSF53300">
    <property type="entry name" value="vWA-like"/>
    <property type="match status" value="1"/>
</dbReference>
<evidence type="ECO:0000313" key="4">
    <source>
        <dbReference type="Proteomes" id="UP000651728"/>
    </source>
</evidence>
<dbReference type="Proteomes" id="UP000651728">
    <property type="component" value="Unassembled WGS sequence"/>
</dbReference>
<sequence>MNELEITVDRERVVGGDEFAVGVKPPAQRPDPAQRHDTSTGSEFVLALDASASMTWPARRGDDGGPTRWDLARKGALALVAGLAPTTELHILMFAGGTRVVAVGSAGTISAQLENLLPVHLEEDYTGTSIEAALIDSYAILESSTATSRRVILLSDGEPTTGNLSPDYLAGLAERAVAADVYIDPIGLGAEAKVDLLLRLAVNGPCDHVASREDAEKIMVEVMSRLAQKGQQVIVSGGELRLEVSPHFSLLGVYQLAPARRIHQPQIVPGEQGSSVATVPLGAFGAGEHARPLFALKLRAPAVRKGNTVPVVQASATLRSRRGVVTCPTQVPCVLVMPGPRSRNEPRPQYNPYLLDTIREVELEAETAERLTAAPEGRHEEIYRAAKDEATSAGLYMLAGQYSEALKALGSGLKANDVYNFTRAASSRGVSSPVLGLRDRPVLSPSERARPVALDPVYSDDDWQDEQPGRGDGATTDYGDEW</sequence>
<reference evidence="3 4" key="1">
    <citation type="submission" date="2021-01" db="EMBL/GenBank/DDBJ databases">
        <title>Whole genome shotgun sequence of Microbispora amethystogenes NBRC 101907.</title>
        <authorList>
            <person name="Komaki H."/>
            <person name="Tamura T."/>
        </authorList>
    </citation>
    <scope>NUCLEOTIDE SEQUENCE [LARGE SCALE GENOMIC DNA]</scope>
    <source>
        <strain evidence="3 4">NBRC 101907</strain>
    </source>
</reference>
<dbReference type="Pfam" id="PF13519">
    <property type="entry name" value="VWA_2"/>
    <property type="match status" value="1"/>
</dbReference>
<organism evidence="3 4">
    <name type="scientific">Microbispora amethystogenes</name>
    <dbReference type="NCBI Taxonomy" id="1427754"/>
    <lineage>
        <taxon>Bacteria</taxon>
        <taxon>Bacillati</taxon>
        <taxon>Actinomycetota</taxon>
        <taxon>Actinomycetes</taxon>
        <taxon>Streptosporangiales</taxon>
        <taxon>Streptosporangiaceae</taxon>
        <taxon>Microbispora</taxon>
    </lineage>
</organism>
<keyword evidence="4" id="KW-1185">Reference proteome</keyword>
<comment type="caution">
    <text evidence="3">The sequence shown here is derived from an EMBL/GenBank/DDBJ whole genome shotgun (WGS) entry which is preliminary data.</text>
</comment>
<feature type="region of interest" description="Disordered" evidence="1">
    <location>
        <begin position="445"/>
        <end position="482"/>
    </location>
</feature>
<gene>
    <name evidence="3" type="ORF">Mam01_64120</name>
</gene>
<accession>A0ABQ4FN95</accession>